<evidence type="ECO:0000256" key="3">
    <source>
        <dbReference type="ARBA" id="ARBA00022475"/>
    </source>
</evidence>
<reference evidence="8" key="1">
    <citation type="submission" date="2023-07" db="EMBL/GenBank/DDBJ databases">
        <title>Genome content predicts the carbon catabolic preferences of heterotrophic bacteria.</title>
        <authorList>
            <person name="Gralka M."/>
        </authorList>
    </citation>
    <scope>NUCLEOTIDE SEQUENCE</scope>
    <source>
        <strain evidence="8">C2R13</strain>
    </source>
</reference>
<comment type="subcellular location">
    <subcellularLocation>
        <location evidence="1">Cell inner membrane</location>
        <topology evidence="1">Multi-pass membrane protein</topology>
    </subcellularLocation>
</comment>
<protein>
    <submittedName>
        <fullName evidence="8">MATE family efflux transporter</fullName>
    </submittedName>
</protein>
<feature type="transmembrane region" description="Helical" evidence="7">
    <location>
        <begin position="404"/>
        <end position="423"/>
    </location>
</feature>
<evidence type="ECO:0000256" key="5">
    <source>
        <dbReference type="ARBA" id="ARBA00022989"/>
    </source>
</evidence>
<feature type="transmembrane region" description="Helical" evidence="7">
    <location>
        <begin position="122"/>
        <end position="144"/>
    </location>
</feature>
<evidence type="ECO:0000256" key="4">
    <source>
        <dbReference type="ARBA" id="ARBA00022692"/>
    </source>
</evidence>
<proteinExistence type="predicted"/>
<feature type="transmembrane region" description="Helical" evidence="7">
    <location>
        <begin position="156"/>
        <end position="175"/>
    </location>
</feature>
<dbReference type="PIRSF" id="PIRSF006603">
    <property type="entry name" value="DinF"/>
    <property type="match status" value="1"/>
</dbReference>
<dbReference type="EMBL" id="JAUORK010000020">
    <property type="protein sequence ID" value="MDO6673143.1"/>
    <property type="molecule type" value="Genomic_DNA"/>
</dbReference>
<accession>A0AAP4U382</accession>
<keyword evidence="2" id="KW-0813">Transport</keyword>
<feature type="transmembrane region" description="Helical" evidence="7">
    <location>
        <begin position="354"/>
        <end position="374"/>
    </location>
</feature>
<comment type="caution">
    <text evidence="8">The sequence shown here is derived from an EMBL/GenBank/DDBJ whole genome shotgun (WGS) entry which is preliminary data.</text>
</comment>
<sequence>MSRLWRSTLPMTLGIMGLLGFNLVDAAFVSHLGTAPLAAQSFTFPLTFLIIGVQVGMGIAIAAIVSRTLGAEDEARARRLGGVVLLGSGVLMALLMLLLWVIRVPAFELLGANATEMTLIEVYWGPSLIASWLGAMAYVLYSLFRAHGDTRLPGEMMLLTSVFNLVLDPLLIFGAGPLPGFGLAGAAWATVLSFGAGLAITAVKLSRRDWMEYRGLWAEWQASRRQLAGIAIPAILCQMMPALSAMLVTAIVAGLGQTEVAAWGIASRLETFSLIVVLALTMSLPPWLGRCYGAGRWQEIRRLMNLAARVVVIWQLVLGIIAAVLATPLAYVLVGSDEVSAALAVLLPWMLPSYSFLGICMLVVSAANALGWPLRATALSFVRLFICFMPAVWLGAHLDGLRGVAIGSAIGNLLAGVVAWRVYRQALGDRGKSVRRHAYVATT</sequence>
<gene>
    <name evidence="8" type="ORF">Q4535_13590</name>
</gene>
<dbReference type="AlphaFoldDB" id="A0AAP4U382"/>
<evidence type="ECO:0000313" key="8">
    <source>
        <dbReference type="EMBL" id="MDO6673143.1"/>
    </source>
</evidence>
<dbReference type="Pfam" id="PF01554">
    <property type="entry name" value="MatE"/>
    <property type="match status" value="2"/>
</dbReference>
<dbReference type="RefSeq" id="WP_303571041.1">
    <property type="nucleotide sequence ID" value="NZ_JAUORK010000020.1"/>
</dbReference>
<feature type="transmembrane region" description="Helical" evidence="7">
    <location>
        <begin position="272"/>
        <end position="289"/>
    </location>
</feature>
<keyword evidence="6 7" id="KW-0472">Membrane</keyword>
<evidence type="ECO:0000256" key="6">
    <source>
        <dbReference type="ARBA" id="ARBA00023136"/>
    </source>
</evidence>
<feature type="transmembrane region" description="Helical" evidence="7">
    <location>
        <begin position="381"/>
        <end position="398"/>
    </location>
</feature>
<dbReference type="GO" id="GO:0005886">
    <property type="term" value="C:plasma membrane"/>
    <property type="evidence" value="ECO:0007669"/>
    <property type="project" value="UniProtKB-SubCell"/>
</dbReference>
<feature type="transmembrane region" description="Helical" evidence="7">
    <location>
        <begin position="77"/>
        <end position="102"/>
    </location>
</feature>
<dbReference type="Proteomes" id="UP001170481">
    <property type="component" value="Unassembled WGS sequence"/>
</dbReference>
<name>A0AAP4U382_9GAMM</name>
<feature type="transmembrane region" description="Helical" evidence="7">
    <location>
        <begin position="227"/>
        <end position="252"/>
    </location>
</feature>
<keyword evidence="5 7" id="KW-1133">Transmembrane helix</keyword>
<dbReference type="NCBIfam" id="TIGR00797">
    <property type="entry name" value="matE"/>
    <property type="match status" value="1"/>
</dbReference>
<evidence type="ECO:0000256" key="1">
    <source>
        <dbReference type="ARBA" id="ARBA00004429"/>
    </source>
</evidence>
<dbReference type="PANTHER" id="PTHR43549">
    <property type="entry name" value="MULTIDRUG RESISTANCE PROTEIN YPNP-RELATED"/>
    <property type="match status" value="1"/>
</dbReference>
<dbReference type="GO" id="GO:0042910">
    <property type="term" value="F:xenobiotic transmembrane transporter activity"/>
    <property type="evidence" value="ECO:0007669"/>
    <property type="project" value="InterPro"/>
</dbReference>
<feature type="transmembrane region" description="Helical" evidence="7">
    <location>
        <begin position="181"/>
        <end position="206"/>
    </location>
</feature>
<dbReference type="InterPro" id="IPR052031">
    <property type="entry name" value="Membrane_Transporter-Flippase"/>
</dbReference>
<keyword evidence="4 7" id="KW-0812">Transmembrane</keyword>
<dbReference type="InterPro" id="IPR048279">
    <property type="entry name" value="MdtK-like"/>
</dbReference>
<feature type="transmembrane region" description="Helical" evidence="7">
    <location>
        <begin position="42"/>
        <end position="65"/>
    </location>
</feature>
<dbReference type="InterPro" id="IPR002528">
    <property type="entry name" value="MATE_fam"/>
</dbReference>
<organism evidence="8 9">
    <name type="scientific">Cobetia amphilecti</name>
    <dbReference type="NCBI Taxonomy" id="1055104"/>
    <lineage>
        <taxon>Bacteria</taxon>
        <taxon>Pseudomonadati</taxon>
        <taxon>Pseudomonadota</taxon>
        <taxon>Gammaproteobacteria</taxon>
        <taxon>Oceanospirillales</taxon>
        <taxon>Halomonadaceae</taxon>
        <taxon>Cobetia</taxon>
    </lineage>
</organism>
<dbReference type="GO" id="GO:0015297">
    <property type="term" value="F:antiporter activity"/>
    <property type="evidence" value="ECO:0007669"/>
    <property type="project" value="InterPro"/>
</dbReference>
<keyword evidence="3" id="KW-1003">Cell membrane</keyword>
<evidence type="ECO:0000256" key="7">
    <source>
        <dbReference type="SAM" id="Phobius"/>
    </source>
</evidence>
<dbReference type="PANTHER" id="PTHR43549:SF3">
    <property type="entry name" value="MULTIDRUG RESISTANCE PROTEIN YPNP-RELATED"/>
    <property type="match status" value="1"/>
</dbReference>
<evidence type="ECO:0000256" key="2">
    <source>
        <dbReference type="ARBA" id="ARBA00022448"/>
    </source>
</evidence>
<evidence type="ECO:0000313" key="9">
    <source>
        <dbReference type="Proteomes" id="UP001170481"/>
    </source>
</evidence>
<feature type="transmembrane region" description="Helical" evidence="7">
    <location>
        <begin position="310"/>
        <end position="334"/>
    </location>
</feature>